<dbReference type="EMBL" id="CAJPDR010000105">
    <property type="protein sequence ID" value="CAF9917958.1"/>
    <property type="molecule type" value="Genomic_DNA"/>
</dbReference>
<organism evidence="1 2">
    <name type="scientific">Alectoria fallacina</name>
    <dbReference type="NCBI Taxonomy" id="1903189"/>
    <lineage>
        <taxon>Eukaryota</taxon>
        <taxon>Fungi</taxon>
        <taxon>Dikarya</taxon>
        <taxon>Ascomycota</taxon>
        <taxon>Pezizomycotina</taxon>
        <taxon>Lecanoromycetes</taxon>
        <taxon>OSLEUM clade</taxon>
        <taxon>Lecanoromycetidae</taxon>
        <taxon>Lecanorales</taxon>
        <taxon>Lecanorineae</taxon>
        <taxon>Parmeliaceae</taxon>
        <taxon>Alectoria</taxon>
    </lineage>
</organism>
<dbReference type="AlphaFoldDB" id="A0A8H3F5E9"/>
<evidence type="ECO:0000313" key="2">
    <source>
        <dbReference type="Proteomes" id="UP000664203"/>
    </source>
</evidence>
<accession>A0A8H3F5E9</accession>
<sequence length="223" mass="23913">MDSPQMTIEALHSFVDFLSSRDPASPGFVGPLPNSSRDLGGEIHVAGGLPSETALPIMVRCVFPPNTQSRHAVIYMKATMTEEDLASTLYKTFDIAATGGVITNTLSVWIKGLCPFTDMPGAPTLVTGAGNLVSARNFGKGVELLGATKGGIIELVVLSEQQFARCPECNHQGIADTVALQRVRERCIDVQSLCVECLQQWGVPPGTDEMMLPGDTQVQVIRR</sequence>
<reference evidence="1" key="1">
    <citation type="submission" date="2021-03" db="EMBL/GenBank/DDBJ databases">
        <authorList>
            <person name="Tagirdzhanova G."/>
        </authorList>
    </citation>
    <scope>NUCLEOTIDE SEQUENCE</scope>
</reference>
<dbReference type="Proteomes" id="UP000664203">
    <property type="component" value="Unassembled WGS sequence"/>
</dbReference>
<protein>
    <submittedName>
        <fullName evidence="1">Uncharacterized protein</fullName>
    </submittedName>
</protein>
<name>A0A8H3F5E9_9LECA</name>
<comment type="caution">
    <text evidence="1">The sequence shown here is derived from an EMBL/GenBank/DDBJ whole genome shotgun (WGS) entry which is preliminary data.</text>
</comment>
<proteinExistence type="predicted"/>
<gene>
    <name evidence="1" type="ORF">ALECFALPRED_000434</name>
</gene>
<evidence type="ECO:0000313" key="1">
    <source>
        <dbReference type="EMBL" id="CAF9917958.1"/>
    </source>
</evidence>
<keyword evidence="2" id="KW-1185">Reference proteome</keyword>
<dbReference type="OrthoDB" id="10335433at2759"/>